<feature type="non-terminal residue" evidence="1">
    <location>
        <position position="1"/>
    </location>
</feature>
<comment type="caution">
    <text evidence="1">The sequence shown here is derived from an EMBL/GenBank/DDBJ whole genome shotgun (WGS) entry which is preliminary data.</text>
</comment>
<dbReference type="Proteomes" id="UP000662314">
    <property type="component" value="Unassembled WGS sequence"/>
</dbReference>
<dbReference type="RefSeq" id="WP_214435823.1">
    <property type="nucleotide sequence ID" value="NZ_CAWPUQ010000186.1"/>
</dbReference>
<dbReference type="Pfam" id="PF07592">
    <property type="entry name" value="DDE_Tnp_ISAZ013"/>
    <property type="match status" value="1"/>
</dbReference>
<protein>
    <submittedName>
        <fullName evidence="1">ISAzo13 family transposase</fullName>
    </submittedName>
</protein>
<reference evidence="1 2" key="1">
    <citation type="journal article" date="2021" name="Int. J. Syst. Evol. Microbiol.">
        <title>Amazonocrinis nigriterrae gen. nov., sp. nov., Atlanticothrix silvestris gen. nov., sp. nov. and Dendronalium phyllosphericum gen. nov., sp. nov., nostocacean cyanobacteria from Brazilian environments.</title>
        <authorList>
            <person name="Alvarenga D.O."/>
            <person name="Andreote A.P.D."/>
            <person name="Branco L.H.Z."/>
            <person name="Delbaje E."/>
            <person name="Cruz R.B."/>
            <person name="Varani A.M."/>
            <person name="Fiore M.F."/>
        </authorList>
    </citation>
    <scope>NUCLEOTIDE SEQUENCE [LARGE SCALE GENOMIC DNA]</scope>
    <source>
        <strain evidence="1 2">CENA369</strain>
    </source>
</reference>
<name>A0A8J7IPL3_9NOST</name>
<dbReference type="NCBIfam" id="NF033519">
    <property type="entry name" value="transpos_ISAzo13"/>
    <property type="match status" value="1"/>
</dbReference>
<proteinExistence type="predicted"/>
<dbReference type="EMBL" id="JAECZA010000256">
    <property type="protein sequence ID" value="MBH8577112.1"/>
    <property type="molecule type" value="Genomic_DNA"/>
</dbReference>
<evidence type="ECO:0000313" key="1">
    <source>
        <dbReference type="EMBL" id="MBH8577112.1"/>
    </source>
</evidence>
<accession>A0A8J7IPL3</accession>
<gene>
    <name evidence="1" type="ORF">I8752_29865</name>
</gene>
<keyword evidence="2" id="KW-1185">Reference proteome</keyword>
<sequence length="164" mass="18931">VNVGIDHDTAEFAVESIRHWWYSMGKQVYPSSEHLMITADCGGSNSYRSRLWKLKLQELATETGKNIHVCHFPPGTSKWNKIEHRLFCHITQNWRGRPLTSLQVVINLIRNTTTTQGLEVEARLDPNLYKTGIKVTDQELDTIAIERNSFHGEWNYIIKPKLVT</sequence>
<dbReference type="InterPro" id="IPR011518">
    <property type="entry name" value="Transposase_36"/>
</dbReference>
<evidence type="ECO:0000313" key="2">
    <source>
        <dbReference type="Proteomes" id="UP000662314"/>
    </source>
</evidence>
<dbReference type="AlphaFoldDB" id="A0A8J7IPL3"/>
<organism evidence="1 2">
    <name type="scientific">Dendronalium phyllosphericum CENA369</name>
    <dbReference type="NCBI Taxonomy" id="1725256"/>
    <lineage>
        <taxon>Bacteria</taxon>
        <taxon>Bacillati</taxon>
        <taxon>Cyanobacteriota</taxon>
        <taxon>Cyanophyceae</taxon>
        <taxon>Nostocales</taxon>
        <taxon>Nostocaceae</taxon>
        <taxon>Dendronalium</taxon>
        <taxon>Dendronalium phyllosphericum</taxon>
    </lineage>
</organism>